<accession>A0A8B8CBN6</accession>
<dbReference type="GeneID" id="111118081"/>
<name>A0A8B8CBN6_CRAVI</name>
<dbReference type="AlphaFoldDB" id="A0A8B8CBN6"/>
<dbReference type="Gene3D" id="1.10.150.50">
    <property type="entry name" value="Transcription Factor, Ets-1"/>
    <property type="match status" value="1"/>
</dbReference>
<gene>
    <name evidence="3" type="primary">LOC111118081</name>
</gene>
<evidence type="ECO:0000313" key="3">
    <source>
        <dbReference type="RefSeq" id="XP_022313085.1"/>
    </source>
</evidence>
<evidence type="ECO:0000256" key="1">
    <source>
        <dbReference type="SAM" id="MobiDB-lite"/>
    </source>
</evidence>
<feature type="compositionally biased region" description="Basic residues" evidence="1">
    <location>
        <begin position="101"/>
        <end position="113"/>
    </location>
</feature>
<reference evidence="3" key="1">
    <citation type="submission" date="2025-08" db="UniProtKB">
        <authorList>
            <consortium name="RefSeq"/>
        </authorList>
    </citation>
    <scope>IDENTIFICATION</scope>
    <source>
        <tissue evidence="3">Whole sample</tissue>
    </source>
</reference>
<feature type="region of interest" description="Disordered" evidence="1">
    <location>
        <begin position="34"/>
        <end position="219"/>
    </location>
</feature>
<feature type="compositionally biased region" description="Polar residues" evidence="1">
    <location>
        <begin position="41"/>
        <end position="68"/>
    </location>
</feature>
<dbReference type="KEGG" id="cvn:111118081"/>
<dbReference type="Proteomes" id="UP000694844">
    <property type="component" value="Chromosome 2"/>
</dbReference>
<organism evidence="2 3">
    <name type="scientific">Crassostrea virginica</name>
    <name type="common">Eastern oyster</name>
    <dbReference type="NCBI Taxonomy" id="6565"/>
    <lineage>
        <taxon>Eukaryota</taxon>
        <taxon>Metazoa</taxon>
        <taxon>Spiralia</taxon>
        <taxon>Lophotrochozoa</taxon>
        <taxon>Mollusca</taxon>
        <taxon>Bivalvia</taxon>
        <taxon>Autobranchia</taxon>
        <taxon>Pteriomorphia</taxon>
        <taxon>Ostreida</taxon>
        <taxon>Ostreoidea</taxon>
        <taxon>Ostreidae</taxon>
        <taxon>Crassostrea</taxon>
    </lineage>
</organism>
<protein>
    <submittedName>
        <fullName evidence="3">Uncharacterized protein LOC111118081</fullName>
    </submittedName>
</protein>
<dbReference type="InterPro" id="IPR013761">
    <property type="entry name" value="SAM/pointed_sf"/>
</dbReference>
<sequence>MDDKDRDDPGTDAGSSKLQTFRGAFRRAQVFLLTKLGRPVSGTSDLSPNGTGNPKRSGTKRLPSNQEIQEAMHDYNYPDLTLLGPEVSLPPPPDISTLPNRHPKRKQALRNGKRSSDYPMGKRSFSVPGINDRSQQVQLPRKRTNVSMKARLFERKDSDSESEEYLYPKPSPKLIQKRFIPPNSKPALASKPTPRKTEPVSVKPNAAISANRSDNVRGYLSSLNSPKPFEFPNATPRPWKPSAQKQISTINSPPEYVDMGTPENIPVVSKTDQSVANVKLRPIGKVVGSKASGSEESEVKHMTTDKLFHELSVVELVACLEKCGLKEMAEVCQTEKLDGSFISQLSPEELQELNLSPIQVMKLNKVKSGWRPKTSQFS</sequence>
<keyword evidence="2" id="KW-1185">Reference proteome</keyword>
<dbReference type="RefSeq" id="XP_022313085.1">
    <property type="nucleotide sequence ID" value="XM_022457377.1"/>
</dbReference>
<evidence type="ECO:0000313" key="2">
    <source>
        <dbReference type="Proteomes" id="UP000694844"/>
    </source>
</evidence>
<dbReference type="OrthoDB" id="6140408at2759"/>
<proteinExistence type="predicted"/>
<feature type="region of interest" description="Disordered" evidence="1">
    <location>
        <begin position="1"/>
        <end position="21"/>
    </location>
</feature>